<dbReference type="Pfam" id="PF01937">
    <property type="entry name" value="ARMT1-like_dom"/>
    <property type="match status" value="1"/>
</dbReference>
<dbReference type="EMBL" id="JAKOGG010000010">
    <property type="protein sequence ID" value="MCS4557556.1"/>
    <property type="molecule type" value="Genomic_DNA"/>
</dbReference>
<comment type="caution">
    <text evidence="2">The sequence shown here is derived from an EMBL/GenBank/DDBJ whole genome shotgun (WGS) entry which is preliminary data.</text>
</comment>
<gene>
    <name evidence="2" type="ORF">L9G74_13980</name>
</gene>
<dbReference type="SUPFAM" id="SSF111321">
    <property type="entry name" value="AF1104-like"/>
    <property type="match status" value="1"/>
</dbReference>
<dbReference type="PIRSF" id="PIRSF006593">
    <property type="entry name" value="UCP006593"/>
    <property type="match status" value="1"/>
</dbReference>
<evidence type="ECO:0000313" key="2">
    <source>
        <dbReference type="EMBL" id="MCS4557556.1"/>
    </source>
</evidence>
<sequence>MKANTACISCITRQAMEAAQQACDDPASVERVLQCVLADIATLDLSLSPPELAQQIHRRLRQESHCDDPYAQLKAQSAAQALCLAHRAKAAIARASNPFEAALRFAIAGNVIDFSAFPIDAATSADEAIAQALSQAIDRAMVQQLHTDLTHAKRVLLLADNVGETFFDKLFIEQLPPHVEVIYAVKSAPVINDATVADTLDAGIAAVAKVIDSGCDAPGTPLAQCSVSFKHYFDSADVVIAKGQANYETLSDVSREVYFLLQIKCVVLAEHLQLPLGSWVISSNQQLRQQAHAVGAEAAVL</sequence>
<reference evidence="3" key="2">
    <citation type="submission" date="2023-07" db="EMBL/GenBank/DDBJ databases">
        <title>Shewanella mangrovi sp. nov., an acetaldehyde- degrading bacterium isolated from mangrove sediment.</title>
        <authorList>
            <person name="Liu Y."/>
        </authorList>
    </citation>
    <scope>NUCLEOTIDE SEQUENCE [LARGE SCALE GENOMIC DNA]</scope>
    <source>
        <strain evidence="3">C32</strain>
    </source>
</reference>
<dbReference type="Proteomes" id="UP001201549">
    <property type="component" value="Unassembled WGS sequence"/>
</dbReference>
<organism evidence="2 3">
    <name type="scientific">Shewanella electrica</name>
    <dbReference type="NCBI Taxonomy" id="515560"/>
    <lineage>
        <taxon>Bacteria</taxon>
        <taxon>Pseudomonadati</taxon>
        <taxon>Pseudomonadota</taxon>
        <taxon>Gammaproteobacteria</taxon>
        <taxon>Alteromonadales</taxon>
        <taxon>Shewanellaceae</taxon>
        <taxon>Shewanella</taxon>
    </lineage>
</organism>
<accession>A0ABT2FNF3</accession>
<evidence type="ECO:0000313" key="3">
    <source>
        <dbReference type="Proteomes" id="UP001201549"/>
    </source>
</evidence>
<reference evidence="2 3" key="1">
    <citation type="submission" date="2022-02" db="EMBL/GenBank/DDBJ databases">
        <authorList>
            <person name="Zhuang L."/>
        </authorList>
    </citation>
    <scope>NUCLEOTIDE SEQUENCE [LARGE SCALE GENOMIC DNA]</scope>
    <source>
        <strain evidence="2 3">C32</strain>
    </source>
</reference>
<proteinExistence type="predicted"/>
<dbReference type="Gene3D" id="1.10.285.20">
    <property type="entry name" value="Uncharacterised protein PF01937, DUF89, domain 2"/>
    <property type="match status" value="1"/>
</dbReference>
<protein>
    <submittedName>
        <fullName evidence="2">ARMT1-like domain-containing protein</fullName>
    </submittedName>
</protein>
<dbReference type="InterPro" id="IPR002791">
    <property type="entry name" value="ARMT1-like_metal-bd"/>
</dbReference>
<dbReference type="Gene3D" id="3.40.50.10880">
    <property type="entry name" value="Uncharacterised protein PF01937, DUF89, domain 3"/>
    <property type="match status" value="1"/>
</dbReference>
<dbReference type="InterPro" id="IPR036075">
    <property type="entry name" value="ARMT-1-like_metal-bd_sf"/>
</dbReference>
<keyword evidence="3" id="KW-1185">Reference proteome</keyword>
<dbReference type="RefSeq" id="WP_238897032.1">
    <property type="nucleotide sequence ID" value="NZ_JAKOGG010000010.1"/>
</dbReference>
<name>A0ABT2FNF3_9GAMM</name>
<dbReference type="InterPro" id="IPR014444">
    <property type="entry name" value="PH1575-like"/>
</dbReference>
<evidence type="ECO:0000259" key="1">
    <source>
        <dbReference type="Pfam" id="PF01937"/>
    </source>
</evidence>
<feature type="domain" description="Damage-control phosphatase ARMT1-like metal-binding" evidence="1">
    <location>
        <begin position="5"/>
        <end position="277"/>
    </location>
</feature>